<dbReference type="WBParaSite" id="PSU_v2.g3167.t1">
    <property type="protein sequence ID" value="PSU_v2.g3167.t1"/>
    <property type="gene ID" value="PSU_v2.g3167"/>
</dbReference>
<reference evidence="2" key="1">
    <citation type="submission" date="2022-11" db="UniProtKB">
        <authorList>
            <consortium name="WormBaseParasite"/>
        </authorList>
    </citation>
    <scope>IDENTIFICATION</scope>
</reference>
<proteinExistence type="predicted"/>
<keyword evidence="1" id="KW-1185">Reference proteome</keyword>
<protein>
    <submittedName>
        <fullName evidence="2">Uncharacterized protein</fullName>
    </submittedName>
</protein>
<name>A0A914YU31_9BILA</name>
<dbReference type="Proteomes" id="UP000887577">
    <property type="component" value="Unplaced"/>
</dbReference>
<evidence type="ECO:0000313" key="1">
    <source>
        <dbReference type="Proteomes" id="UP000887577"/>
    </source>
</evidence>
<dbReference type="AlphaFoldDB" id="A0A914YU31"/>
<sequence length="78" mass="9217">MLSRYFLSFRSFSGQNIYRFASSTSSSTKTGNEIQKHYRIPPRLPYIDGYLNDFRTDRPILSTINYKDKTGKEREIQN</sequence>
<evidence type="ECO:0000313" key="2">
    <source>
        <dbReference type="WBParaSite" id="PSU_v2.g3167.t1"/>
    </source>
</evidence>
<accession>A0A914YU31</accession>
<organism evidence="1 2">
    <name type="scientific">Panagrolaimus superbus</name>
    <dbReference type="NCBI Taxonomy" id="310955"/>
    <lineage>
        <taxon>Eukaryota</taxon>
        <taxon>Metazoa</taxon>
        <taxon>Ecdysozoa</taxon>
        <taxon>Nematoda</taxon>
        <taxon>Chromadorea</taxon>
        <taxon>Rhabditida</taxon>
        <taxon>Tylenchina</taxon>
        <taxon>Panagrolaimomorpha</taxon>
        <taxon>Panagrolaimoidea</taxon>
        <taxon>Panagrolaimidae</taxon>
        <taxon>Panagrolaimus</taxon>
    </lineage>
</organism>